<gene>
    <name evidence="1" type="ORF">L3Q82_018180</name>
</gene>
<accession>A0ACB8VIL0</accession>
<dbReference type="Proteomes" id="UP000831701">
    <property type="component" value="Chromosome 21"/>
</dbReference>
<organism evidence="1 2">
    <name type="scientific">Scortum barcoo</name>
    <name type="common">barcoo grunter</name>
    <dbReference type="NCBI Taxonomy" id="214431"/>
    <lineage>
        <taxon>Eukaryota</taxon>
        <taxon>Metazoa</taxon>
        <taxon>Chordata</taxon>
        <taxon>Craniata</taxon>
        <taxon>Vertebrata</taxon>
        <taxon>Euteleostomi</taxon>
        <taxon>Actinopterygii</taxon>
        <taxon>Neopterygii</taxon>
        <taxon>Teleostei</taxon>
        <taxon>Neoteleostei</taxon>
        <taxon>Acanthomorphata</taxon>
        <taxon>Eupercaria</taxon>
        <taxon>Centrarchiformes</taxon>
        <taxon>Terapontoidei</taxon>
        <taxon>Terapontidae</taxon>
        <taxon>Scortum</taxon>
    </lineage>
</organism>
<feature type="non-terminal residue" evidence="1">
    <location>
        <position position="1"/>
    </location>
</feature>
<protein>
    <submittedName>
        <fullName evidence="1">Uncharacterized protein</fullName>
    </submittedName>
</protein>
<evidence type="ECO:0000313" key="1">
    <source>
        <dbReference type="EMBL" id="KAI3355326.1"/>
    </source>
</evidence>
<keyword evidence="2" id="KW-1185">Reference proteome</keyword>
<dbReference type="EMBL" id="CM041551">
    <property type="protein sequence ID" value="KAI3355326.1"/>
    <property type="molecule type" value="Genomic_DNA"/>
</dbReference>
<reference evidence="1" key="1">
    <citation type="submission" date="2022-04" db="EMBL/GenBank/DDBJ databases">
        <title>Jade perch genome.</title>
        <authorList>
            <person name="Chao B."/>
        </authorList>
    </citation>
    <scope>NUCLEOTIDE SEQUENCE</scope>
    <source>
        <strain evidence="1">CB-2022</strain>
    </source>
</reference>
<sequence length="559" mass="62950">FSFVAHTLFSLVSTGVSYSYVQGQAGDEDVAVDVKLYGHRWRRWLPPRPRNMDSNRASQEQEQEPEQEEPEGLPGLLSAEEADNSSQIEEDTDHDYYTSKTYSPSDPMSKDLWVNIEQMDKEKVKIHGILSNTHRQAARVNLSFDFPFYGHFLREITVATGVMVAITANFKSSKVVKHKTFGLPEDPSRGFIYTGDVVHRMLTATQYIAPLMANFDPSVSRNSTVIYFDNGTALVVQWDHVHLQDNYNLGSFTFQATLHNTGRIVFAYKEIPVEVSQISSVNHPVKVGLSDAFVVVHKIQQIPNVRRRTIYEYHRVELTKTRITNSTAVEMMPLPTCLQFTSCSECISSQINFNCSWCHRLNRCSSGFDRHRQDWVDNSCPDETKDKMCDIADTTQLYPFTTTIVAKTTSRGKEATAGRDTPSTSHPPTSVPTEDDTKIALHLRDNQVMPADSAVDRMPGTHPLHIGLILGILLVMLIMVAGVLVTVYVYHHPTSAASLFFIEVSGGFLNRQLTPELLDARPSRWPAMKFRRRGSGHPAYAEVEPVGQEKEGFIESEQC</sequence>
<comment type="caution">
    <text evidence="1">The sequence shown here is derived from an EMBL/GenBank/DDBJ whole genome shotgun (WGS) entry which is preliminary data.</text>
</comment>
<name>A0ACB8VIL0_9TELE</name>
<evidence type="ECO:0000313" key="2">
    <source>
        <dbReference type="Proteomes" id="UP000831701"/>
    </source>
</evidence>
<proteinExistence type="predicted"/>